<keyword evidence="4" id="KW-0410">Iron transport</keyword>
<keyword evidence="9 11" id="KW-0472">Membrane</keyword>
<evidence type="ECO:0000256" key="7">
    <source>
        <dbReference type="ARBA" id="ARBA00023065"/>
    </source>
</evidence>
<dbReference type="SUPFAM" id="SSF56935">
    <property type="entry name" value="Porins"/>
    <property type="match status" value="1"/>
</dbReference>
<evidence type="ECO:0000256" key="13">
    <source>
        <dbReference type="SAM" id="SignalP"/>
    </source>
</evidence>
<dbReference type="CDD" id="cd01347">
    <property type="entry name" value="ligand_gated_channel"/>
    <property type="match status" value="1"/>
</dbReference>
<evidence type="ECO:0000256" key="9">
    <source>
        <dbReference type="ARBA" id="ARBA00023136"/>
    </source>
</evidence>
<keyword evidence="16" id="KW-0675">Receptor</keyword>
<keyword evidence="2 11" id="KW-0813">Transport</keyword>
<sequence>MINALSSSSSSRHLKRILLASALSAVTLPAMAQSSGAIEEIIVTALKRSTNLQETPIAISAVSGAALASMGATGISDYVKAVPGLSLVDGGAGQRRLVIRGVQGVGEAQTGLYYDETPVTGSPGTSNDAGARQPDMFLFDVERIEVLRGPQGTLYGAGSMSGTVRVLFNKPNMTEYEGAVDGTVSNTEHGGMGYKINGMVNAPLVEGKLAARAVLYYNNQDGYVDSNILGSNINDEKTWGGRFLLRAKPAENLTLDASVHIQRTDAYVGGWDGNNPRPYQSAYAIDMSTKDNSEIYNLTANWDIGFANITAVTSYYNRETKVPVDVTTFMKNIGQPMYTPSVLFYDPQNVNNWTNELRMSSLGEGALHWTFGGYLEKRKAYIVSAQYMSDPISGERIFPYNILTSRYIEDSLKQKALFGEVSYDFLPELTFTAGTRYFNYNKDIVGSTTIGFAPIGAIKTPAAEAHSKENGWVFKFNLSYKPTDHVMFYAQAAQGFRPGGANQVIGLAESLTPYDSDSLWNYEAGVKSSWLDNRLVANITGYWIDWKDMQVQGRTANNAFSFVSNAGAARIKGVEFEFIARPLDGWQIGLTGDYRDAKLTKAQVNPNLNANLLSLGRKGDRIPYVAKFSATLMTQYTHDVGNNMNLMVRGDVSYVGSSYSEYQPTYVYYTRSPSYTLVGARTGLEGSDGDWGVYVFVNNLFDKEAIVRRTSSAFGSNINFSAPPRTFGLNAKKNF</sequence>
<evidence type="ECO:0000313" key="17">
    <source>
        <dbReference type="Proteomes" id="UP001141619"/>
    </source>
</evidence>
<dbReference type="PANTHER" id="PTHR32552">
    <property type="entry name" value="FERRICHROME IRON RECEPTOR-RELATED"/>
    <property type="match status" value="1"/>
</dbReference>
<dbReference type="InterPro" id="IPR039426">
    <property type="entry name" value="TonB-dep_rcpt-like"/>
</dbReference>
<keyword evidence="8 12" id="KW-0798">TonB box</keyword>
<dbReference type="EMBL" id="JANWOI010000001">
    <property type="protein sequence ID" value="MDA5192836.1"/>
    <property type="molecule type" value="Genomic_DNA"/>
</dbReference>
<dbReference type="InterPro" id="IPR000531">
    <property type="entry name" value="Beta-barrel_TonB"/>
</dbReference>
<evidence type="ECO:0000256" key="11">
    <source>
        <dbReference type="PROSITE-ProRule" id="PRU01360"/>
    </source>
</evidence>
<evidence type="ECO:0000256" key="10">
    <source>
        <dbReference type="ARBA" id="ARBA00023237"/>
    </source>
</evidence>
<evidence type="ECO:0000256" key="4">
    <source>
        <dbReference type="ARBA" id="ARBA00022496"/>
    </source>
</evidence>
<comment type="caution">
    <text evidence="16">The sequence shown here is derived from an EMBL/GenBank/DDBJ whole genome shotgun (WGS) entry which is preliminary data.</text>
</comment>
<evidence type="ECO:0000313" key="16">
    <source>
        <dbReference type="EMBL" id="MDA5192836.1"/>
    </source>
</evidence>
<dbReference type="GO" id="GO:0009279">
    <property type="term" value="C:cell outer membrane"/>
    <property type="evidence" value="ECO:0007669"/>
    <property type="project" value="UniProtKB-SubCell"/>
</dbReference>
<feature type="domain" description="TonB-dependent receptor plug" evidence="15">
    <location>
        <begin position="52"/>
        <end position="163"/>
    </location>
</feature>
<feature type="chain" id="PRO_5040796545" evidence="13">
    <location>
        <begin position="33"/>
        <end position="735"/>
    </location>
</feature>
<evidence type="ECO:0000256" key="5">
    <source>
        <dbReference type="ARBA" id="ARBA00022692"/>
    </source>
</evidence>
<dbReference type="PROSITE" id="PS52016">
    <property type="entry name" value="TONB_DEPENDENT_REC_3"/>
    <property type="match status" value="1"/>
</dbReference>
<keyword evidence="10 11" id="KW-0998">Cell outer membrane</keyword>
<dbReference type="GO" id="GO:0006826">
    <property type="term" value="P:iron ion transport"/>
    <property type="evidence" value="ECO:0007669"/>
    <property type="project" value="UniProtKB-KW"/>
</dbReference>
<reference evidence="16" key="1">
    <citation type="submission" date="2022-08" db="EMBL/GenBank/DDBJ databases">
        <authorList>
            <person name="Vandamme P."/>
            <person name="Hettiarachchi A."/>
            <person name="Peeters C."/>
            <person name="Cnockaert M."/>
            <person name="Carlier A."/>
        </authorList>
    </citation>
    <scope>NUCLEOTIDE SEQUENCE</scope>
    <source>
        <strain evidence="16">LMG 31809</strain>
    </source>
</reference>
<protein>
    <submittedName>
        <fullName evidence="16">TonB-dependent receptor</fullName>
    </submittedName>
</protein>
<keyword evidence="5 11" id="KW-0812">Transmembrane</keyword>
<dbReference type="PANTHER" id="PTHR32552:SF81">
    <property type="entry name" value="TONB-DEPENDENT OUTER MEMBRANE RECEPTOR"/>
    <property type="match status" value="1"/>
</dbReference>
<evidence type="ECO:0000259" key="14">
    <source>
        <dbReference type="Pfam" id="PF00593"/>
    </source>
</evidence>
<keyword evidence="13" id="KW-0732">Signal</keyword>
<reference evidence="16" key="2">
    <citation type="journal article" date="2023" name="Syst. Appl. Microbiol.">
        <title>Govania unica gen. nov., sp. nov., a rare biosphere bacterium that represents a novel family in the class Alphaproteobacteria.</title>
        <authorList>
            <person name="Vandamme P."/>
            <person name="Peeters C."/>
            <person name="Hettiarachchi A."/>
            <person name="Cnockaert M."/>
            <person name="Carlier A."/>
        </authorList>
    </citation>
    <scope>NUCLEOTIDE SEQUENCE</scope>
    <source>
        <strain evidence="16">LMG 31809</strain>
    </source>
</reference>
<dbReference type="InterPro" id="IPR012910">
    <property type="entry name" value="Plug_dom"/>
</dbReference>
<evidence type="ECO:0000256" key="1">
    <source>
        <dbReference type="ARBA" id="ARBA00004571"/>
    </source>
</evidence>
<dbReference type="InterPro" id="IPR036942">
    <property type="entry name" value="Beta-barrel_TonB_sf"/>
</dbReference>
<gene>
    <name evidence="16" type="ORF">NYP16_02535</name>
</gene>
<evidence type="ECO:0000256" key="6">
    <source>
        <dbReference type="ARBA" id="ARBA00023004"/>
    </source>
</evidence>
<keyword evidence="7" id="KW-0406">Ion transport</keyword>
<feature type="signal peptide" evidence="13">
    <location>
        <begin position="1"/>
        <end position="32"/>
    </location>
</feature>
<accession>A0A9X3TW53</accession>
<dbReference type="Proteomes" id="UP001141619">
    <property type="component" value="Unassembled WGS sequence"/>
</dbReference>
<dbReference type="Gene3D" id="2.40.170.20">
    <property type="entry name" value="TonB-dependent receptor, beta-barrel domain"/>
    <property type="match status" value="1"/>
</dbReference>
<evidence type="ECO:0000259" key="15">
    <source>
        <dbReference type="Pfam" id="PF07715"/>
    </source>
</evidence>
<name>A0A9X3TW53_9PROT</name>
<keyword evidence="6" id="KW-0408">Iron</keyword>
<dbReference type="Pfam" id="PF07715">
    <property type="entry name" value="Plug"/>
    <property type="match status" value="1"/>
</dbReference>
<evidence type="ECO:0000256" key="3">
    <source>
        <dbReference type="ARBA" id="ARBA00022452"/>
    </source>
</evidence>
<organism evidence="16 17">
    <name type="scientific">Govanella unica</name>
    <dbReference type="NCBI Taxonomy" id="2975056"/>
    <lineage>
        <taxon>Bacteria</taxon>
        <taxon>Pseudomonadati</taxon>
        <taxon>Pseudomonadota</taxon>
        <taxon>Alphaproteobacteria</taxon>
        <taxon>Emcibacterales</taxon>
        <taxon>Govanellaceae</taxon>
        <taxon>Govanella</taxon>
    </lineage>
</organism>
<evidence type="ECO:0000256" key="12">
    <source>
        <dbReference type="RuleBase" id="RU003357"/>
    </source>
</evidence>
<evidence type="ECO:0000256" key="2">
    <source>
        <dbReference type="ARBA" id="ARBA00022448"/>
    </source>
</evidence>
<evidence type="ECO:0000256" key="8">
    <source>
        <dbReference type="ARBA" id="ARBA00023077"/>
    </source>
</evidence>
<dbReference type="Pfam" id="PF00593">
    <property type="entry name" value="TonB_dep_Rec_b-barrel"/>
    <property type="match status" value="1"/>
</dbReference>
<comment type="similarity">
    <text evidence="11 12">Belongs to the TonB-dependent receptor family.</text>
</comment>
<dbReference type="AlphaFoldDB" id="A0A9X3TW53"/>
<proteinExistence type="inferred from homology"/>
<comment type="subcellular location">
    <subcellularLocation>
        <location evidence="1 11">Cell outer membrane</location>
        <topology evidence="1 11">Multi-pass membrane protein</topology>
    </subcellularLocation>
</comment>
<keyword evidence="3 11" id="KW-1134">Transmembrane beta strand</keyword>
<feature type="domain" description="TonB-dependent receptor-like beta-barrel" evidence="14">
    <location>
        <begin position="232"/>
        <end position="700"/>
    </location>
</feature>
<dbReference type="RefSeq" id="WP_274942537.1">
    <property type="nucleotide sequence ID" value="NZ_JANWOI010000001.1"/>
</dbReference>
<keyword evidence="17" id="KW-1185">Reference proteome</keyword>